<name>A0A6M3JQ27_9ZZZZ</name>
<reference evidence="1" key="1">
    <citation type="submission" date="2020-03" db="EMBL/GenBank/DDBJ databases">
        <title>The deep terrestrial virosphere.</title>
        <authorList>
            <person name="Holmfeldt K."/>
            <person name="Nilsson E."/>
            <person name="Simone D."/>
            <person name="Lopez-Fernandez M."/>
            <person name="Wu X."/>
            <person name="de Brujin I."/>
            <person name="Lundin D."/>
            <person name="Andersson A."/>
            <person name="Bertilsson S."/>
            <person name="Dopson M."/>
        </authorList>
    </citation>
    <scope>NUCLEOTIDE SEQUENCE</scope>
    <source>
        <strain evidence="1">MM415A02830</strain>
    </source>
</reference>
<accession>A0A6M3JQ27</accession>
<sequence>MKLHTARQVVCDVTGEVAGKISSASGRTVESIRKEAKNTIRKINKRERMRRKNGG</sequence>
<protein>
    <submittedName>
        <fullName evidence="1">Uncharacterized protein</fullName>
    </submittedName>
</protein>
<evidence type="ECO:0000313" key="1">
    <source>
        <dbReference type="EMBL" id="QJA72249.1"/>
    </source>
</evidence>
<proteinExistence type="predicted"/>
<dbReference type="AlphaFoldDB" id="A0A6M3JQ27"/>
<organism evidence="1">
    <name type="scientific">viral metagenome</name>
    <dbReference type="NCBI Taxonomy" id="1070528"/>
    <lineage>
        <taxon>unclassified sequences</taxon>
        <taxon>metagenomes</taxon>
        <taxon>organismal metagenomes</taxon>
    </lineage>
</organism>
<dbReference type="EMBL" id="MT141935">
    <property type="protein sequence ID" value="QJA72249.1"/>
    <property type="molecule type" value="Genomic_DNA"/>
</dbReference>
<gene>
    <name evidence="1" type="ORF">MM415A02830_0017</name>
</gene>